<name>A0A1F7IFD6_9BACT</name>
<gene>
    <name evidence="2" type="ORF">A2954_03360</name>
</gene>
<reference evidence="2 3" key="1">
    <citation type="journal article" date="2016" name="Nat. Commun.">
        <title>Thousands of microbial genomes shed light on interconnected biogeochemical processes in an aquifer system.</title>
        <authorList>
            <person name="Anantharaman K."/>
            <person name="Brown C.T."/>
            <person name="Hug L.A."/>
            <person name="Sharon I."/>
            <person name="Castelle C.J."/>
            <person name="Probst A.J."/>
            <person name="Thomas B.C."/>
            <person name="Singh A."/>
            <person name="Wilkins M.J."/>
            <person name="Karaoz U."/>
            <person name="Brodie E.L."/>
            <person name="Williams K.H."/>
            <person name="Hubbard S.S."/>
            <person name="Banfield J.F."/>
        </authorList>
    </citation>
    <scope>NUCLEOTIDE SEQUENCE [LARGE SCALE GENOMIC DNA]</scope>
</reference>
<keyword evidence="1" id="KW-0812">Transmembrane</keyword>
<feature type="transmembrane region" description="Helical" evidence="1">
    <location>
        <begin position="12"/>
        <end position="29"/>
    </location>
</feature>
<accession>A0A1F7IFD6</accession>
<evidence type="ECO:0000256" key="1">
    <source>
        <dbReference type="SAM" id="Phobius"/>
    </source>
</evidence>
<proteinExistence type="predicted"/>
<comment type="caution">
    <text evidence="2">The sequence shown here is derived from an EMBL/GenBank/DDBJ whole genome shotgun (WGS) entry which is preliminary data.</text>
</comment>
<organism evidence="2 3">
    <name type="scientific">Candidatus Roizmanbacteria bacterium RIFCSPLOWO2_01_FULL_37_12</name>
    <dbReference type="NCBI Taxonomy" id="1802056"/>
    <lineage>
        <taxon>Bacteria</taxon>
        <taxon>Candidatus Roizmaniibacteriota</taxon>
    </lineage>
</organism>
<keyword evidence="1" id="KW-0472">Membrane</keyword>
<protein>
    <submittedName>
        <fullName evidence="2">Uncharacterized protein</fullName>
    </submittedName>
</protein>
<evidence type="ECO:0000313" key="2">
    <source>
        <dbReference type="EMBL" id="OGK42064.1"/>
    </source>
</evidence>
<dbReference type="EMBL" id="MGAG01000005">
    <property type="protein sequence ID" value="OGK42064.1"/>
    <property type="molecule type" value="Genomic_DNA"/>
</dbReference>
<dbReference type="AlphaFoldDB" id="A0A1F7IFD6"/>
<sequence length="146" mass="15872">MGKAAKGKIPLIFFNLIILIGLSIAYLVFAKNRNQQKTYFDLKTAPEAQTVEELKYLDPAVGAKASLHTDFSVSQTSRWYLDNLTGTGWVLDVPPQNPSDEQVQMIQLAKGVDRLSISLINDGSGGTEVIFEKSGDPNAGSEGEDP</sequence>
<dbReference type="Proteomes" id="UP000177698">
    <property type="component" value="Unassembled WGS sequence"/>
</dbReference>
<dbReference type="STRING" id="1802056.A2954_03360"/>
<keyword evidence="1" id="KW-1133">Transmembrane helix</keyword>
<evidence type="ECO:0000313" key="3">
    <source>
        <dbReference type="Proteomes" id="UP000177698"/>
    </source>
</evidence>